<evidence type="ECO:0000256" key="3">
    <source>
        <dbReference type="ARBA" id="ARBA00023163"/>
    </source>
</evidence>
<organism evidence="5 6">
    <name type="scientific">Bifidobacterium biavatii DSM 23969</name>
    <dbReference type="NCBI Taxonomy" id="1437608"/>
    <lineage>
        <taxon>Bacteria</taxon>
        <taxon>Bacillati</taxon>
        <taxon>Actinomycetota</taxon>
        <taxon>Actinomycetes</taxon>
        <taxon>Bifidobacteriales</taxon>
        <taxon>Bifidobacteriaceae</taxon>
        <taxon>Bifidobacterium</taxon>
    </lineage>
</organism>
<feature type="domain" description="HTH arsR-type" evidence="4">
    <location>
        <begin position="1"/>
        <end position="100"/>
    </location>
</feature>
<dbReference type="PANTHER" id="PTHR33154">
    <property type="entry name" value="TRANSCRIPTIONAL REGULATOR, ARSR FAMILY"/>
    <property type="match status" value="1"/>
</dbReference>
<dbReference type="RefSeq" id="WP_033494086.1">
    <property type="nucleotide sequence ID" value="NZ_JDUU01000012.1"/>
</dbReference>
<dbReference type="OrthoDB" id="9806976at2"/>
<dbReference type="InterPro" id="IPR036388">
    <property type="entry name" value="WH-like_DNA-bd_sf"/>
</dbReference>
<dbReference type="GO" id="GO:0003700">
    <property type="term" value="F:DNA-binding transcription factor activity"/>
    <property type="evidence" value="ECO:0007669"/>
    <property type="project" value="InterPro"/>
</dbReference>
<comment type="caution">
    <text evidence="5">The sequence shown here is derived from an EMBL/GenBank/DDBJ whole genome shotgun (WGS) entry which is preliminary data.</text>
</comment>
<dbReference type="InterPro" id="IPR051081">
    <property type="entry name" value="HTH_MetalResp_TranReg"/>
</dbReference>
<dbReference type="CDD" id="cd00090">
    <property type="entry name" value="HTH_ARSR"/>
    <property type="match status" value="1"/>
</dbReference>
<dbReference type="PRINTS" id="PR00778">
    <property type="entry name" value="HTHARSR"/>
</dbReference>
<dbReference type="Pfam" id="PF01022">
    <property type="entry name" value="HTH_5"/>
    <property type="match status" value="1"/>
</dbReference>
<evidence type="ECO:0000313" key="5">
    <source>
        <dbReference type="EMBL" id="KFI47489.1"/>
    </source>
</evidence>
<dbReference type="Proteomes" id="UP000029108">
    <property type="component" value="Unassembled WGS sequence"/>
</dbReference>
<gene>
    <name evidence="5" type="ORF">BBIA_1116</name>
</gene>
<dbReference type="InterPro" id="IPR011991">
    <property type="entry name" value="ArsR-like_HTH"/>
</dbReference>
<name>A0A086ZLT9_9BIFI</name>
<dbReference type="InterPro" id="IPR001845">
    <property type="entry name" value="HTH_ArsR_DNA-bd_dom"/>
</dbReference>
<dbReference type="eggNOG" id="COG4189">
    <property type="taxonomic scope" value="Bacteria"/>
</dbReference>
<dbReference type="AlphaFoldDB" id="A0A086ZLT9"/>
<dbReference type="PROSITE" id="PS50987">
    <property type="entry name" value="HTH_ARSR_2"/>
    <property type="match status" value="1"/>
</dbReference>
<evidence type="ECO:0000259" key="4">
    <source>
        <dbReference type="PROSITE" id="PS50987"/>
    </source>
</evidence>
<dbReference type="STRING" id="1437608.GCA_000771645_00441"/>
<accession>A0A086ZLT9</accession>
<reference evidence="5 6" key="1">
    <citation type="submission" date="2014-03" db="EMBL/GenBank/DDBJ databases">
        <title>Genomics of Bifidobacteria.</title>
        <authorList>
            <person name="Ventura M."/>
            <person name="Milani C."/>
            <person name="Lugli G.A."/>
        </authorList>
    </citation>
    <scope>NUCLEOTIDE SEQUENCE [LARGE SCALE GENOMIC DNA]</scope>
    <source>
        <strain evidence="5 6">DSM 23969</strain>
    </source>
</reference>
<dbReference type="EMBL" id="JGYN01000034">
    <property type="protein sequence ID" value="KFI47489.1"/>
    <property type="molecule type" value="Genomic_DNA"/>
</dbReference>
<keyword evidence="6" id="KW-1185">Reference proteome</keyword>
<evidence type="ECO:0000256" key="1">
    <source>
        <dbReference type="ARBA" id="ARBA00023015"/>
    </source>
</evidence>
<dbReference type="Gene3D" id="1.10.10.10">
    <property type="entry name" value="Winged helix-like DNA-binding domain superfamily/Winged helix DNA-binding domain"/>
    <property type="match status" value="1"/>
</dbReference>
<keyword evidence="2" id="KW-0238">DNA-binding</keyword>
<proteinExistence type="predicted"/>
<dbReference type="SMART" id="SM00418">
    <property type="entry name" value="HTH_ARSR"/>
    <property type="match status" value="1"/>
</dbReference>
<dbReference type="SUPFAM" id="SSF46785">
    <property type="entry name" value="Winged helix' DNA-binding domain"/>
    <property type="match status" value="1"/>
</dbReference>
<sequence>MELRLDKESLAVYKALASQTRLDILNLLSEKNHTASELAEQLNLSKAVLSRHIAQLEDAGLIQIDRSVRTDDNRKKNYTLRVDHANIVFPRKIYLPYKQKTQDIRLGYYTDFSVEPTCGLASRDAVIGQLDEPRVFASSERTKASLLWLSNGYVEYKIPNTLEPGQTAQMLDISMELSSEYPGSNNEWPSDITFFINGVNITTWTSPGNYSDVRGKLTPLWWNERFSQYGLLKHLRVNNEDSGLDGVKVSDTTLADLRLEDSPFITLRIGVLPDAVHRGGLTIFGKDFGNHPQNITMTLYYTEPNSPDAD</sequence>
<keyword evidence="3" id="KW-0804">Transcription</keyword>
<dbReference type="InterPro" id="IPR036390">
    <property type="entry name" value="WH_DNA-bd_sf"/>
</dbReference>
<dbReference type="GO" id="GO:0003677">
    <property type="term" value="F:DNA binding"/>
    <property type="evidence" value="ECO:0007669"/>
    <property type="project" value="UniProtKB-KW"/>
</dbReference>
<evidence type="ECO:0000256" key="2">
    <source>
        <dbReference type="ARBA" id="ARBA00023125"/>
    </source>
</evidence>
<protein>
    <submittedName>
        <fullName evidence="5">ArsR family transcriptional regulator</fullName>
    </submittedName>
</protein>
<evidence type="ECO:0000313" key="6">
    <source>
        <dbReference type="Proteomes" id="UP000029108"/>
    </source>
</evidence>
<keyword evidence="1" id="KW-0805">Transcription regulation</keyword>
<dbReference type="PANTHER" id="PTHR33154:SF38">
    <property type="entry name" value="HTH ARSR-TYPE DOMAIN-CONTAINING PROTEIN"/>
    <property type="match status" value="1"/>
</dbReference>